<dbReference type="InterPro" id="IPR000819">
    <property type="entry name" value="Peptidase_M17_C"/>
</dbReference>
<evidence type="ECO:0000313" key="8">
    <source>
        <dbReference type="Proteomes" id="UP000192872"/>
    </source>
</evidence>
<sequence length="468" mass="50072">MTVPASDCLIDHLPPQAVPIWFASPQTLAQVTAVMSSSARDWITHTGFEPHAGRHLLLPGAGGRIQSVLFGLGEEGHALRTPLLPGLLAGLLPPGDYYMANAADDPALATLSFALHSYRFTTYRSSQGNKSCRLKIPRDVAGAELRRIADAVAFGRDLINMPANALGPAEIAAAAVALAKTHNATSEIIVADELLERGFPLIHAVGKGSSRPPCLVDMRWGDETAPKVTLVGKGVAFDTGGLDLKPSSNMLLMKKDMGGAAAVLALARLVMESRLNVRLRIILPCVENAVSGLSFRPSDIYPSRKGINVEIGNTDAEGRLILADALTLADEEAPELLIDMATLTGAARVALGPDLPPFYTKDEQIAGELAAAAGRTCDPLWRMPLWQPYRSMLDSKIADINNVSTSGFAGSVLAALFLDRFVERSRCHVHLDIYGWSPQTNPGRPEGGDVQGVRALYDVLYRRYGSIA</sequence>
<keyword evidence="4" id="KW-0378">Hydrolase</keyword>
<keyword evidence="3" id="KW-0645">Protease</keyword>
<reference evidence="7 8" key="1">
    <citation type="journal article" date="2017" name="Water Res.">
        <title>Comammox in drinking water systems.</title>
        <authorList>
            <person name="Wang Y."/>
            <person name="Ma L."/>
            <person name="Mao Y."/>
            <person name="Jiang X."/>
            <person name="Xia Y."/>
            <person name="Yu K."/>
            <person name="Li B."/>
            <person name="Zhang T."/>
        </authorList>
    </citation>
    <scope>NUCLEOTIDE SEQUENCE [LARGE SCALE GENOMIC DNA]</scope>
    <source>
        <strain evidence="7">SG_bin8</strain>
    </source>
</reference>
<dbReference type="SUPFAM" id="SSF53187">
    <property type="entry name" value="Zn-dependent exopeptidases"/>
    <property type="match status" value="1"/>
</dbReference>
<comment type="caution">
    <text evidence="7">The sequence shown here is derived from an EMBL/GenBank/DDBJ whole genome shotgun (WGS) entry which is preliminary data.</text>
</comment>
<feature type="domain" description="Cytosol aminopeptidase" evidence="6">
    <location>
        <begin position="313"/>
        <end position="320"/>
    </location>
</feature>
<keyword evidence="2 7" id="KW-0031">Aminopeptidase</keyword>
<organism evidence="7 8">
    <name type="scientific">Candidatus Raskinella chloraquaticus</name>
    <dbReference type="NCBI Taxonomy" id="1951219"/>
    <lineage>
        <taxon>Bacteria</taxon>
        <taxon>Pseudomonadati</taxon>
        <taxon>Pseudomonadota</taxon>
        <taxon>Alphaproteobacteria</taxon>
        <taxon>Hyphomicrobiales</taxon>
        <taxon>Phreatobacteraceae</taxon>
        <taxon>Candidatus Raskinella</taxon>
    </lineage>
</organism>
<dbReference type="Gene3D" id="3.40.630.10">
    <property type="entry name" value="Zn peptidases"/>
    <property type="match status" value="1"/>
</dbReference>
<comment type="similarity">
    <text evidence="1">Belongs to the peptidase M17 family.</text>
</comment>
<dbReference type="Pfam" id="PF21337">
    <property type="entry name" value="Peptidase_M17_N_1"/>
    <property type="match status" value="1"/>
</dbReference>
<gene>
    <name evidence="7" type="ORF">A4S15_01725</name>
</gene>
<dbReference type="InterPro" id="IPR011356">
    <property type="entry name" value="Leucine_aapep/pepB"/>
</dbReference>
<dbReference type="InterPro" id="IPR048816">
    <property type="entry name" value="Peptidase_M17_N_1"/>
</dbReference>
<dbReference type="CDD" id="cd00433">
    <property type="entry name" value="Peptidase_M17"/>
    <property type="match status" value="1"/>
</dbReference>
<name>A0A1W9HQG3_9HYPH</name>
<dbReference type="PANTHER" id="PTHR11963:SF20">
    <property type="entry name" value="PEPTIDASE B"/>
    <property type="match status" value="1"/>
</dbReference>
<evidence type="ECO:0000256" key="4">
    <source>
        <dbReference type="ARBA" id="ARBA00022801"/>
    </source>
</evidence>
<dbReference type="Proteomes" id="UP000192872">
    <property type="component" value="Unassembled WGS sequence"/>
</dbReference>
<accession>A0A1W9HQG3</accession>
<proteinExistence type="inferred from homology"/>
<dbReference type="RefSeq" id="WP_376800036.1">
    <property type="nucleotide sequence ID" value="NZ_DBNB01000019.1"/>
</dbReference>
<dbReference type="PROSITE" id="PS00631">
    <property type="entry name" value="CYTOSOL_AP"/>
    <property type="match status" value="1"/>
</dbReference>
<evidence type="ECO:0000313" key="7">
    <source>
        <dbReference type="EMBL" id="OQW49484.1"/>
    </source>
</evidence>
<dbReference type="STRING" id="1827387.A4S15_01725"/>
<keyword evidence="5" id="KW-0464">Manganese</keyword>
<dbReference type="GO" id="GO:0005737">
    <property type="term" value="C:cytoplasm"/>
    <property type="evidence" value="ECO:0007669"/>
    <property type="project" value="InterPro"/>
</dbReference>
<dbReference type="PRINTS" id="PR00481">
    <property type="entry name" value="LAMNOPPTDASE"/>
</dbReference>
<dbReference type="InterPro" id="IPR043472">
    <property type="entry name" value="Macro_dom-like"/>
</dbReference>
<evidence type="ECO:0000259" key="6">
    <source>
        <dbReference type="PROSITE" id="PS00631"/>
    </source>
</evidence>
<dbReference type="GO" id="GO:0070006">
    <property type="term" value="F:metalloaminopeptidase activity"/>
    <property type="evidence" value="ECO:0007669"/>
    <property type="project" value="InterPro"/>
</dbReference>
<dbReference type="EMBL" id="LWDL01000031">
    <property type="protein sequence ID" value="OQW49484.1"/>
    <property type="molecule type" value="Genomic_DNA"/>
</dbReference>
<dbReference type="Pfam" id="PF00883">
    <property type="entry name" value="Peptidase_M17"/>
    <property type="match status" value="1"/>
</dbReference>
<protein>
    <submittedName>
        <fullName evidence="7">Leucyl aminopeptidase</fullName>
    </submittedName>
</protein>
<dbReference type="GO" id="GO:0006508">
    <property type="term" value="P:proteolysis"/>
    <property type="evidence" value="ECO:0007669"/>
    <property type="project" value="UniProtKB-KW"/>
</dbReference>
<evidence type="ECO:0000256" key="3">
    <source>
        <dbReference type="ARBA" id="ARBA00022670"/>
    </source>
</evidence>
<dbReference type="GO" id="GO:0030145">
    <property type="term" value="F:manganese ion binding"/>
    <property type="evidence" value="ECO:0007669"/>
    <property type="project" value="InterPro"/>
</dbReference>
<dbReference type="PANTHER" id="PTHR11963">
    <property type="entry name" value="LEUCINE AMINOPEPTIDASE-RELATED"/>
    <property type="match status" value="1"/>
</dbReference>
<evidence type="ECO:0000256" key="5">
    <source>
        <dbReference type="ARBA" id="ARBA00023211"/>
    </source>
</evidence>
<evidence type="ECO:0000256" key="2">
    <source>
        <dbReference type="ARBA" id="ARBA00022438"/>
    </source>
</evidence>
<evidence type="ECO:0000256" key="1">
    <source>
        <dbReference type="ARBA" id="ARBA00009528"/>
    </source>
</evidence>
<dbReference type="Gene3D" id="3.40.220.10">
    <property type="entry name" value="Leucine Aminopeptidase, subunit E, domain 1"/>
    <property type="match status" value="1"/>
</dbReference>
<dbReference type="AlphaFoldDB" id="A0A1W9HQG3"/>